<dbReference type="SUPFAM" id="SSF51230">
    <property type="entry name" value="Single hybrid motif"/>
    <property type="match status" value="1"/>
</dbReference>
<reference evidence="10 11" key="1">
    <citation type="submission" date="2023-06" db="EMBL/GenBank/DDBJ databases">
        <title>Novel species in genus Planococcus.</title>
        <authorList>
            <person name="Ning S."/>
        </authorList>
    </citation>
    <scope>NUCLEOTIDE SEQUENCE [LARGE SCALE GENOMIC DNA]</scope>
    <source>
        <strain evidence="10 11">N064</strain>
    </source>
</reference>
<evidence type="ECO:0000256" key="3">
    <source>
        <dbReference type="ARBA" id="ARBA00022679"/>
    </source>
</evidence>
<dbReference type="Gene3D" id="4.10.320.10">
    <property type="entry name" value="E3-binding domain"/>
    <property type="match status" value="2"/>
</dbReference>
<gene>
    <name evidence="10" type="ORF">QWY15_01050</name>
</gene>
<evidence type="ECO:0000256" key="5">
    <source>
        <dbReference type="ARBA" id="ARBA00023315"/>
    </source>
</evidence>
<dbReference type="InterPro" id="IPR050743">
    <property type="entry name" value="2-oxoacid_DH_E2_comp"/>
</dbReference>
<dbReference type="PROSITE" id="PS51826">
    <property type="entry name" value="PSBD"/>
    <property type="match status" value="2"/>
</dbReference>
<evidence type="ECO:0000313" key="10">
    <source>
        <dbReference type="EMBL" id="MDN7225866.1"/>
    </source>
</evidence>
<keyword evidence="4 6" id="KW-0450">Lipoyl</keyword>
<dbReference type="Gene3D" id="3.30.559.10">
    <property type="entry name" value="Chloramphenicol acetyltransferase-like domain"/>
    <property type="match status" value="1"/>
</dbReference>
<proteinExistence type="inferred from homology"/>
<accession>A0ABT8MM29</accession>
<evidence type="ECO:0000256" key="1">
    <source>
        <dbReference type="ARBA" id="ARBA00001938"/>
    </source>
</evidence>
<feature type="domain" description="Lipoyl-binding" evidence="8">
    <location>
        <begin position="2"/>
        <end position="77"/>
    </location>
</feature>
<evidence type="ECO:0000256" key="4">
    <source>
        <dbReference type="ARBA" id="ARBA00022823"/>
    </source>
</evidence>
<dbReference type="SUPFAM" id="SSF47005">
    <property type="entry name" value="Peripheral subunit-binding domain of 2-oxo acid dehydrogenase complex"/>
    <property type="match status" value="2"/>
</dbReference>
<protein>
    <recommendedName>
        <fullName evidence="6">Dihydrolipoamide acetyltransferase component of pyruvate dehydrogenase complex</fullName>
        <ecNumber evidence="6">2.3.1.-</ecNumber>
    </recommendedName>
</protein>
<comment type="cofactor">
    <cofactor evidence="1 6">
        <name>(R)-lipoate</name>
        <dbReference type="ChEBI" id="CHEBI:83088"/>
    </cofactor>
</comment>
<dbReference type="Proteomes" id="UP001172054">
    <property type="component" value="Unassembled WGS sequence"/>
</dbReference>
<keyword evidence="11" id="KW-1185">Reference proteome</keyword>
<name>A0ABT8MM29_9BACL</name>
<dbReference type="SUPFAM" id="SSF52777">
    <property type="entry name" value="CoA-dependent acyltransferases"/>
    <property type="match status" value="1"/>
</dbReference>
<dbReference type="InterPro" id="IPR001078">
    <property type="entry name" value="2-oxoacid_DH_actylTfrase"/>
</dbReference>
<dbReference type="PANTHER" id="PTHR43178">
    <property type="entry name" value="DIHYDROLIPOAMIDE ACETYLTRANSFERASE COMPONENT OF PYRUVATE DEHYDROGENASE COMPLEX"/>
    <property type="match status" value="1"/>
</dbReference>
<evidence type="ECO:0000259" key="9">
    <source>
        <dbReference type="PROSITE" id="PS51826"/>
    </source>
</evidence>
<feature type="compositionally biased region" description="Acidic residues" evidence="7">
    <location>
        <begin position="120"/>
        <end position="130"/>
    </location>
</feature>
<dbReference type="PROSITE" id="PS00189">
    <property type="entry name" value="LIPOYL"/>
    <property type="match status" value="1"/>
</dbReference>
<dbReference type="Pfam" id="PF00198">
    <property type="entry name" value="2-oxoacid_dh"/>
    <property type="match status" value="1"/>
</dbReference>
<evidence type="ECO:0000256" key="6">
    <source>
        <dbReference type="RuleBase" id="RU003423"/>
    </source>
</evidence>
<dbReference type="InterPro" id="IPR000089">
    <property type="entry name" value="Biotin_lipoyl"/>
</dbReference>
<comment type="similarity">
    <text evidence="2 6">Belongs to the 2-oxoacid dehydrogenase family.</text>
</comment>
<evidence type="ECO:0000259" key="8">
    <source>
        <dbReference type="PROSITE" id="PS50968"/>
    </source>
</evidence>
<dbReference type="PANTHER" id="PTHR43178:SF5">
    <property type="entry name" value="LIPOAMIDE ACYLTRANSFERASE COMPONENT OF BRANCHED-CHAIN ALPHA-KETO ACID DEHYDROGENASE COMPLEX, MITOCHONDRIAL"/>
    <property type="match status" value="1"/>
</dbReference>
<evidence type="ECO:0000313" key="11">
    <source>
        <dbReference type="Proteomes" id="UP001172054"/>
    </source>
</evidence>
<dbReference type="CDD" id="cd06849">
    <property type="entry name" value="lipoyl_domain"/>
    <property type="match status" value="1"/>
</dbReference>
<feature type="domain" description="Peripheral subunit-binding (PSBD)" evidence="9">
    <location>
        <begin position="139"/>
        <end position="176"/>
    </location>
</feature>
<evidence type="ECO:0000256" key="7">
    <source>
        <dbReference type="SAM" id="MobiDB-lite"/>
    </source>
</evidence>
<evidence type="ECO:0000256" key="2">
    <source>
        <dbReference type="ARBA" id="ARBA00007317"/>
    </source>
</evidence>
<feature type="region of interest" description="Disordered" evidence="7">
    <location>
        <begin position="80"/>
        <end position="166"/>
    </location>
</feature>
<comment type="caution">
    <text evidence="10">The sequence shown here is derived from an EMBL/GenBank/DDBJ whole genome shotgun (WGS) entry which is preliminary data.</text>
</comment>
<keyword evidence="5 6" id="KW-0012">Acyltransferase</keyword>
<dbReference type="InterPro" id="IPR011053">
    <property type="entry name" value="Single_hybrid_motif"/>
</dbReference>
<keyword evidence="3 6" id="KW-0808">Transferase</keyword>
<dbReference type="RefSeq" id="WP_301725209.1">
    <property type="nucleotide sequence ID" value="NZ_JAUJWW010000001.1"/>
</dbReference>
<organism evidence="10 11">
    <name type="scientific">Planococcus liqunii</name>
    <dbReference type="NCBI Taxonomy" id="3058394"/>
    <lineage>
        <taxon>Bacteria</taxon>
        <taxon>Bacillati</taxon>
        <taxon>Bacillota</taxon>
        <taxon>Bacilli</taxon>
        <taxon>Bacillales</taxon>
        <taxon>Caryophanaceae</taxon>
        <taxon>Planococcus</taxon>
    </lineage>
</organism>
<dbReference type="PROSITE" id="PS50968">
    <property type="entry name" value="BIOTINYL_LIPOYL"/>
    <property type="match status" value="1"/>
</dbReference>
<dbReference type="EMBL" id="JAUJWW010000001">
    <property type="protein sequence ID" value="MDN7225866.1"/>
    <property type="molecule type" value="Genomic_DNA"/>
</dbReference>
<feature type="compositionally biased region" description="Basic and acidic residues" evidence="7">
    <location>
        <begin position="93"/>
        <end position="102"/>
    </location>
</feature>
<dbReference type="EC" id="2.3.1.-" evidence="6"/>
<dbReference type="InterPro" id="IPR004167">
    <property type="entry name" value="PSBD"/>
</dbReference>
<feature type="region of interest" description="Disordered" evidence="7">
    <location>
        <begin position="217"/>
        <end position="237"/>
    </location>
</feature>
<dbReference type="InterPro" id="IPR003016">
    <property type="entry name" value="2-oxoA_DH_lipoyl-BS"/>
</dbReference>
<dbReference type="InterPro" id="IPR023213">
    <property type="entry name" value="CAT-like_dom_sf"/>
</dbReference>
<sequence length="466" mass="50041">MAKEIFMPKLSSTMEVGTLLQWFKKEGDSVEVGEPLFEIMTDKINIEVESYEEGILLKKYFEEDDEVPINHVVGYIGEAGEQVPETPPGESGAAKEQEEVSDSRQAQTEDLAEQGITETTSEEVENEPTETAETAEKIRATPAARRVAREESVTLAEVPGSGPNGRIHQGDVMAFASSNAAPKATPLAKKVAEAEGIDLNAVTGTGSQGKIYRADVEGAKQPASPSAPTPAPTPVAAGGKRVKLEGIRKVVAQRMLQSKTTAPHVTLTTEVDMTETIQLRKKLLGLIEQQTGFRVSYTEMIMKAVATSLSLHPSINVTLEGNEIVYREEINLGLAVAVDDGLLVPVVKNANQKGLSAITAECKRLGKAARDSKLKPDEMAGGTFTVSNLGMYAIDAFTPVINQPESAILGVGRINEKPVGVNGVIELRPMMVLSLSFDHRVINGAPAAAFLTELKEVLEQPFKLLV</sequence>
<feature type="domain" description="Peripheral subunit-binding (PSBD)" evidence="9">
    <location>
        <begin position="183"/>
        <end position="220"/>
    </location>
</feature>
<dbReference type="Pfam" id="PF00364">
    <property type="entry name" value="Biotin_lipoyl"/>
    <property type="match status" value="1"/>
</dbReference>
<dbReference type="InterPro" id="IPR036625">
    <property type="entry name" value="E3-bd_dom_sf"/>
</dbReference>
<dbReference type="Gene3D" id="2.40.50.100">
    <property type="match status" value="1"/>
</dbReference>
<dbReference type="Pfam" id="PF02817">
    <property type="entry name" value="E3_binding"/>
    <property type="match status" value="2"/>
</dbReference>